<proteinExistence type="predicted"/>
<dbReference type="STRING" id="394221.Mmar10_0548"/>
<dbReference type="PANTHER" id="PTHR24198">
    <property type="entry name" value="ANKYRIN REPEAT AND PROTEIN KINASE DOMAIN-CONTAINING PROTEIN"/>
    <property type="match status" value="1"/>
</dbReference>
<accession>Q0AS96</accession>
<sequence length="350" mass="35132" precursor="true">MRFIIVGLAMALAMPLALGAAAVAQIPPAISDAISDGDVEALTAALDAGADPDARAETGLQATPLMLAASNPDPGLTRALIAAGADIEIRDVMGDPAINWAAYYGHSAVVAELLSAGASRLQVGHGTAAEIAMRRGHQATLAITLRDEDGMGQQGRLETLLETAIVTGDVAMLTEIGQLTDLSGASDWAGRPLLHAAARSGQTGTAAILIAAGADIDAVDAIGFTALFEAARDGQDGMVEWLITAGADVDHVAAENGMALTAVHLAAIGGDVGIVSRLAAAGANLDRPGVSGATALYWAAFEGQREAVLALLAAGADPGIVPDGAPEFAAVAEMLDWPDVAARLSANAAD</sequence>
<dbReference type="InterPro" id="IPR036770">
    <property type="entry name" value="Ankyrin_rpt-contain_sf"/>
</dbReference>
<feature type="repeat" description="ANK" evidence="3">
    <location>
        <begin position="189"/>
        <end position="221"/>
    </location>
</feature>
<dbReference type="PANTHER" id="PTHR24198:SF165">
    <property type="entry name" value="ANKYRIN REPEAT-CONTAINING PROTEIN-RELATED"/>
    <property type="match status" value="1"/>
</dbReference>
<protein>
    <submittedName>
        <fullName evidence="4">Ankyrin</fullName>
    </submittedName>
</protein>
<name>Q0AS96_MARMM</name>
<feature type="repeat" description="ANK" evidence="3">
    <location>
        <begin position="222"/>
        <end position="254"/>
    </location>
</feature>
<dbReference type="SMART" id="SM00248">
    <property type="entry name" value="ANK"/>
    <property type="match status" value="7"/>
</dbReference>
<dbReference type="EMBL" id="CP000449">
    <property type="protein sequence ID" value="ABI64841.1"/>
    <property type="molecule type" value="Genomic_DNA"/>
</dbReference>
<gene>
    <name evidence="4" type="ordered locus">Mmar10_0548</name>
</gene>
<evidence type="ECO:0000256" key="3">
    <source>
        <dbReference type="PROSITE-ProRule" id="PRU00023"/>
    </source>
</evidence>
<evidence type="ECO:0000313" key="5">
    <source>
        <dbReference type="Proteomes" id="UP000001964"/>
    </source>
</evidence>
<dbReference type="Proteomes" id="UP000001964">
    <property type="component" value="Chromosome"/>
</dbReference>
<feature type="repeat" description="ANK" evidence="3">
    <location>
        <begin position="258"/>
        <end position="290"/>
    </location>
</feature>
<dbReference type="InterPro" id="IPR002110">
    <property type="entry name" value="Ankyrin_rpt"/>
</dbReference>
<dbReference type="Gene3D" id="1.25.40.20">
    <property type="entry name" value="Ankyrin repeat-containing domain"/>
    <property type="match status" value="2"/>
</dbReference>
<evidence type="ECO:0000256" key="2">
    <source>
        <dbReference type="ARBA" id="ARBA00023043"/>
    </source>
</evidence>
<dbReference type="PROSITE" id="PS50088">
    <property type="entry name" value="ANK_REPEAT"/>
    <property type="match status" value="5"/>
</dbReference>
<organism evidence="4 5">
    <name type="scientific">Maricaulis maris (strain MCS10)</name>
    <name type="common">Caulobacter maris</name>
    <dbReference type="NCBI Taxonomy" id="394221"/>
    <lineage>
        <taxon>Bacteria</taxon>
        <taxon>Pseudomonadati</taxon>
        <taxon>Pseudomonadota</taxon>
        <taxon>Alphaproteobacteria</taxon>
        <taxon>Maricaulales</taxon>
        <taxon>Maricaulaceae</taxon>
        <taxon>Maricaulis</taxon>
    </lineage>
</organism>
<keyword evidence="5" id="KW-1185">Reference proteome</keyword>
<dbReference type="OrthoDB" id="9812708at2"/>
<keyword evidence="2 3" id="KW-0040">ANK repeat</keyword>
<evidence type="ECO:0000313" key="4">
    <source>
        <dbReference type="EMBL" id="ABI64841.1"/>
    </source>
</evidence>
<dbReference type="SUPFAM" id="SSF48403">
    <property type="entry name" value="Ankyrin repeat"/>
    <property type="match status" value="1"/>
</dbReference>
<reference evidence="4 5" key="1">
    <citation type="submission" date="2006-08" db="EMBL/GenBank/DDBJ databases">
        <title>Complete sequence of Maricaulis maris MCS10.</title>
        <authorList>
            <consortium name="US DOE Joint Genome Institute"/>
            <person name="Copeland A."/>
            <person name="Lucas S."/>
            <person name="Lapidus A."/>
            <person name="Barry K."/>
            <person name="Detter J.C."/>
            <person name="Glavina del Rio T."/>
            <person name="Hammon N."/>
            <person name="Israni S."/>
            <person name="Dalin E."/>
            <person name="Tice H."/>
            <person name="Pitluck S."/>
            <person name="Saunders E."/>
            <person name="Brettin T."/>
            <person name="Bruce D."/>
            <person name="Han C."/>
            <person name="Tapia R."/>
            <person name="Gilna P."/>
            <person name="Schmutz J."/>
            <person name="Larimer F."/>
            <person name="Land M."/>
            <person name="Hauser L."/>
            <person name="Kyrpides N."/>
            <person name="Mikhailova N."/>
            <person name="Viollier P."/>
            <person name="Stephens C."/>
            <person name="Richardson P."/>
        </authorList>
    </citation>
    <scope>NUCLEOTIDE SEQUENCE [LARGE SCALE GENOMIC DNA]</scope>
    <source>
        <strain evidence="4 5">MCS10</strain>
    </source>
</reference>
<dbReference type="Pfam" id="PF12796">
    <property type="entry name" value="Ank_2"/>
    <property type="match status" value="3"/>
</dbReference>
<keyword evidence="1" id="KW-0677">Repeat</keyword>
<evidence type="ECO:0000256" key="1">
    <source>
        <dbReference type="ARBA" id="ARBA00022737"/>
    </source>
</evidence>
<dbReference type="PROSITE" id="PS50297">
    <property type="entry name" value="ANK_REP_REGION"/>
    <property type="match status" value="4"/>
</dbReference>
<dbReference type="RefSeq" id="WP_011642488.1">
    <property type="nucleotide sequence ID" value="NC_008347.1"/>
</dbReference>
<dbReference type="HOGENOM" id="CLU_791803_0_0_5"/>
<dbReference type="eggNOG" id="COG0666">
    <property type="taxonomic scope" value="Bacteria"/>
</dbReference>
<dbReference type="AlphaFoldDB" id="Q0AS96"/>
<feature type="repeat" description="ANK" evidence="3">
    <location>
        <begin position="60"/>
        <end position="92"/>
    </location>
</feature>
<dbReference type="KEGG" id="mmr:Mmar10_0548"/>
<feature type="repeat" description="ANK" evidence="3">
    <location>
        <begin position="291"/>
        <end position="323"/>
    </location>
</feature>